<evidence type="ECO:0000313" key="1">
    <source>
        <dbReference type="EMBL" id="KAJ9126998.1"/>
    </source>
</evidence>
<name>A0ACC2XSK5_9TREE</name>
<dbReference type="Proteomes" id="UP001234202">
    <property type="component" value="Unassembled WGS sequence"/>
</dbReference>
<gene>
    <name evidence="1" type="ORF">QFC24_001229</name>
</gene>
<sequence>MSAPQSAPQFSANAFQCVEGDSTGTWFYMGDGTKSQCAPGTVCRYVPGMTWSPCDHPAVGDTVAGHQSPASSAELPAVSPIVPTAAPVSSHFQDSPLPSPTQPPGAGSLTDAKTHQEEDEDEECKDEDEQREDAERPDGGINLGAIEKPSPGIPVSDNAPLIAAPSPTAATVPSRSNAPPAIINAAVEQASTGSGSIVETSALGPAATGNADSSANGGGAPASNTGKLRDNEWHTQSQASINPQSPGDVTKCETTFSQVDDTYVAIEPKYFDNEGKARAISRKWQTDVPVAKV</sequence>
<protein>
    <submittedName>
        <fullName evidence="1">Uncharacterized protein</fullName>
    </submittedName>
</protein>
<comment type="caution">
    <text evidence="1">The sequence shown here is derived from an EMBL/GenBank/DDBJ whole genome shotgun (WGS) entry which is preliminary data.</text>
</comment>
<accession>A0ACC2XSK5</accession>
<proteinExistence type="predicted"/>
<organism evidence="1 2">
    <name type="scientific">Naganishia onofrii</name>
    <dbReference type="NCBI Taxonomy" id="1851511"/>
    <lineage>
        <taxon>Eukaryota</taxon>
        <taxon>Fungi</taxon>
        <taxon>Dikarya</taxon>
        <taxon>Basidiomycota</taxon>
        <taxon>Agaricomycotina</taxon>
        <taxon>Tremellomycetes</taxon>
        <taxon>Filobasidiales</taxon>
        <taxon>Filobasidiaceae</taxon>
        <taxon>Naganishia</taxon>
    </lineage>
</organism>
<keyword evidence="2" id="KW-1185">Reference proteome</keyword>
<dbReference type="EMBL" id="JASBWV010000003">
    <property type="protein sequence ID" value="KAJ9126998.1"/>
    <property type="molecule type" value="Genomic_DNA"/>
</dbReference>
<evidence type="ECO:0000313" key="2">
    <source>
        <dbReference type="Proteomes" id="UP001234202"/>
    </source>
</evidence>
<reference evidence="1" key="1">
    <citation type="submission" date="2023-04" db="EMBL/GenBank/DDBJ databases">
        <title>Draft Genome sequencing of Naganishia species isolated from polar environments using Oxford Nanopore Technology.</title>
        <authorList>
            <person name="Leo P."/>
            <person name="Venkateswaran K."/>
        </authorList>
    </citation>
    <scope>NUCLEOTIDE SEQUENCE</scope>
    <source>
        <strain evidence="1">DBVPG 5303</strain>
    </source>
</reference>